<keyword evidence="6" id="KW-0813">Transport</keyword>
<dbReference type="PRINTS" id="PR00811">
    <property type="entry name" value="BCTERIALGSPD"/>
</dbReference>
<feature type="repeat" description="TPR" evidence="4">
    <location>
        <begin position="22"/>
        <end position="55"/>
    </location>
</feature>
<dbReference type="InterPro" id="IPR005644">
    <property type="entry name" value="NolW-like"/>
</dbReference>
<protein>
    <submittedName>
        <fullName evidence="12">Cohesin domain-containing protein</fullName>
    </submittedName>
</protein>
<organism evidence="12 13">
    <name type="scientific">Candidatus Nitrospira allomarina</name>
    <dbReference type="NCBI Taxonomy" id="3020900"/>
    <lineage>
        <taxon>Bacteria</taxon>
        <taxon>Pseudomonadati</taxon>
        <taxon>Nitrospirota</taxon>
        <taxon>Nitrospiria</taxon>
        <taxon>Nitrospirales</taxon>
        <taxon>Nitrospiraceae</taxon>
        <taxon>Nitrospira</taxon>
    </lineage>
</organism>
<feature type="chain" id="PRO_5041645433" evidence="8">
    <location>
        <begin position="25"/>
        <end position="794"/>
    </location>
</feature>
<gene>
    <name evidence="12" type="ORF">PP769_14115</name>
</gene>
<evidence type="ECO:0000256" key="7">
    <source>
        <dbReference type="SAM" id="MobiDB-lite"/>
    </source>
</evidence>
<dbReference type="GO" id="GO:0030246">
    <property type="term" value="F:carbohydrate binding"/>
    <property type="evidence" value="ECO:0007669"/>
    <property type="project" value="InterPro"/>
</dbReference>
<dbReference type="PANTHER" id="PTHR30332">
    <property type="entry name" value="PROBABLE GENERAL SECRETION PATHWAY PROTEIN D"/>
    <property type="match status" value="1"/>
</dbReference>
<evidence type="ECO:0000256" key="4">
    <source>
        <dbReference type="PROSITE-ProRule" id="PRU00339"/>
    </source>
</evidence>
<dbReference type="Pfam" id="PF00263">
    <property type="entry name" value="Secretin"/>
    <property type="match status" value="1"/>
</dbReference>
<dbReference type="Pfam" id="PF13181">
    <property type="entry name" value="TPR_8"/>
    <property type="match status" value="1"/>
</dbReference>
<dbReference type="KEGG" id="nall:PP769_14115"/>
<dbReference type="Gene3D" id="1.25.40.10">
    <property type="entry name" value="Tetratricopeptide repeat domain"/>
    <property type="match status" value="1"/>
</dbReference>
<dbReference type="GO" id="GO:0009279">
    <property type="term" value="C:cell outer membrane"/>
    <property type="evidence" value="ECO:0007669"/>
    <property type="project" value="UniProtKB-SubCell"/>
</dbReference>
<feature type="compositionally biased region" description="Polar residues" evidence="7">
    <location>
        <begin position="617"/>
        <end position="626"/>
    </location>
</feature>
<keyword evidence="3" id="KW-0472">Membrane</keyword>
<evidence type="ECO:0000256" key="3">
    <source>
        <dbReference type="ARBA" id="ARBA00023136"/>
    </source>
</evidence>
<sequence length="794" mass="86918">MLRLNRFCVLAMVFMMALMSCTLRETQLGDELEQKGDFDGAVAAYREAVRKDPFNTELNEKLKTVKIRAAEQHFSRGKQMLKEQKIGEALQEFQIAVGLDPENTEHHTALNDVWRSKTAQQTLLDAKGMESLGRYDEALQLYESAVEMDHALVEAVEGITRVVQLQKATQAIGGSAEPVTLRFQNTRLKQVFEILARTANIDILFDKDVRDDLVTIFTKDTPFDEALNLILTTNQLFAKRVGPDRLLVIPDTKQKREQYDDLQIRTFYLSNAKAKDMANLLRTILETKRVYVNEPLNTVVIRDEPDKVGLAEQIILANDRNDSEVLFEVEVLEVNRTNTQNLGLQFAKEAGFGIFPPGTESPNSAAFSLPSTFSFKQLTDIGQESFLFRFPSSVLLNFFKQESQAKTLASPKLRVLNNEKASINVGDKQPILLSTTNVLPGQASTGAVPTTSTVTSIEFKDTGIKLTVEPTVHLNRTISLRLQIEVTRLGERVILQASPLITQFKFGTRTADTALNMRDGETVVLGGLLAEDNTKTRDSVPGVDDIPVLGELFSNTNTNKVVTEVILVITPHIVRSVTPPQLAKHTMWSGTSNQYSTKPMFSQPNPAVSLLNTQDLLTDTPDSSESAGFPKDSSLTEGKTPITTSVEPGSGDASQSVTDRPRLQVLPTAASVKIGDQLSITIQGENLSSVGKTSLTLTYDPAVLSFAQANEGTVWTSQQMAPSMTVSAVPHLGQLVLQMGQEGTAVQGSGSLATVVFEATGTGNSNIHIQQSTVLGANGQSIPVMVEHGRVLVE</sequence>
<evidence type="ECO:0000256" key="6">
    <source>
        <dbReference type="RuleBase" id="RU004004"/>
    </source>
</evidence>
<dbReference type="PANTHER" id="PTHR30332:SF17">
    <property type="entry name" value="TYPE IV PILIATION SYSTEM PROTEIN DR_0774-RELATED"/>
    <property type="match status" value="1"/>
</dbReference>
<evidence type="ECO:0000256" key="2">
    <source>
        <dbReference type="ARBA" id="ARBA00022729"/>
    </source>
</evidence>
<feature type="domain" description="Cohesin" evidence="10">
    <location>
        <begin position="667"/>
        <end position="781"/>
    </location>
</feature>
<feature type="region of interest" description="Disordered" evidence="7">
    <location>
        <begin position="617"/>
        <end position="662"/>
    </location>
</feature>
<dbReference type="GO" id="GO:0015627">
    <property type="term" value="C:type II protein secretion system complex"/>
    <property type="evidence" value="ECO:0007669"/>
    <property type="project" value="TreeGrafter"/>
</dbReference>
<reference evidence="12 13" key="1">
    <citation type="submission" date="2023-01" db="EMBL/GenBank/DDBJ databases">
        <title>Cultivation and genomic characterization of new, ubiquitous marine nitrite-oxidizing bacteria from the Nitrospirales.</title>
        <authorList>
            <person name="Mueller A.J."/>
            <person name="Daebeler A."/>
            <person name="Herbold C.W."/>
            <person name="Kirkegaard R.H."/>
            <person name="Daims H."/>
        </authorList>
    </citation>
    <scope>NUCLEOTIDE SEQUENCE [LARGE SCALE GENOMIC DNA]</scope>
    <source>
        <strain evidence="12 13">VA</strain>
    </source>
</reference>
<feature type="domain" description="Type II/III secretion system secretin-like" evidence="9">
    <location>
        <begin position="400"/>
        <end position="575"/>
    </location>
</feature>
<accession>A0AA96JY36</accession>
<dbReference type="Gene3D" id="3.30.1370.120">
    <property type="match status" value="1"/>
</dbReference>
<feature type="domain" description="NolW-like" evidence="11">
    <location>
        <begin position="265"/>
        <end position="321"/>
    </location>
</feature>
<dbReference type="Pfam" id="PF03958">
    <property type="entry name" value="Secretin_N"/>
    <property type="match status" value="1"/>
</dbReference>
<keyword evidence="4" id="KW-0802">TPR repeat</keyword>
<dbReference type="RefSeq" id="WP_312641212.1">
    <property type="nucleotide sequence ID" value="NZ_CP116967.1"/>
</dbReference>
<dbReference type="Proteomes" id="UP001302719">
    <property type="component" value="Chromosome"/>
</dbReference>
<dbReference type="CDD" id="cd08547">
    <property type="entry name" value="Type_II_cohesin"/>
    <property type="match status" value="1"/>
</dbReference>
<evidence type="ECO:0000259" key="9">
    <source>
        <dbReference type="Pfam" id="PF00263"/>
    </source>
</evidence>
<evidence type="ECO:0000259" key="11">
    <source>
        <dbReference type="Pfam" id="PF03958"/>
    </source>
</evidence>
<dbReference type="SUPFAM" id="SSF48452">
    <property type="entry name" value="TPR-like"/>
    <property type="match status" value="1"/>
</dbReference>
<dbReference type="InterPro" id="IPR038591">
    <property type="entry name" value="NolW-like_sf"/>
</dbReference>
<dbReference type="PROSITE" id="PS51257">
    <property type="entry name" value="PROKAR_LIPOPROTEIN"/>
    <property type="match status" value="1"/>
</dbReference>
<evidence type="ECO:0000259" key="10">
    <source>
        <dbReference type="Pfam" id="PF00963"/>
    </source>
</evidence>
<name>A0AA96JY36_9BACT</name>
<dbReference type="Gene3D" id="2.60.40.680">
    <property type="match status" value="1"/>
</dbReference>
<dbReference type="InterPro" id="IPR001775">
    <property type="entry name" value="GspD/PilQ"/>
</dbReference>
<comment type="subcellular location">
    <subcellularLocation>
        <location evidence="6">Cell outer membrane</location>
    </subcellularLocation>
    <subcellularLocation>
        <location evidence="1">Membrane</location>
    </subcellularLocation>
</comment>
<dbReference type="InterPro" id="IPR050810">
    <property type="entry name" value="Bact_Secretion_Sys_Channel"/>
</dbReference>
<feature type="repeat" description="TPR" evidence="4">
    <location>
        <begin position="70"/>
        <end position="103"/>
    </location>
</feature>
<comment type="similarity">
    <text evidence="5">Belongs to the bacterial secretin family.</text>
</comment>
<dbReference type="Gene3D" id="3.30.1370.130">
    <property type="match status" value="1"/>
</dbReference>
<feature type="compositionally biased region" description="Polar residues" evidence="7">
    <location>
        <begin position="633"/>
        <end position="658"/>
    </location>
</feature>
<dbReference type="InterPro" id="IPR019734">
    <property type="entry name" value="TPR_rpt"/>
</dbReference>
<dbReference type="SUPFAM" id="SSF49384">
    <property type="entry name" value="Carbohydrate-binding domain"/>
    <property type="match status" value="1"/>
</dbReference>
<dbReference type="SMART" id="SM00028">
    <property type="entry name" value="TPR"/>
    <property type="match status" value="3"/>
</dbReference>
<dbReference type="Pfam" id="PF00963">
    <property type="entry name" value="Cohesin"/>
    <property type="match status" value="1"/>
</dbReference>
<feature type="signal peptide" evidence="8">
    <location>
        <begin position="1"/>
        <end position="24"/>
    </location>
</feature>
<keyword evidence="13" id="KW-1185">Reference proteome</keyword>
<dbReference type="InterPro" id="IPR002102">
    <property type="entry name" value="Cohesin_dom"/>
</dbReference>
<dbReference type="PROSITE" id="PS50005">
    <property type="entry name" value="TPR"/>
    <property type="match status" value="2"/>
</dbReference>
<evidence type="ECO:0000256" key="1">
    <source>
        <dbReference type="ARBA" id="ARBA00004370"/>
    </source>
</evidence>
<dbReference type="GO" id="GO:0009306">
    <property type="term" value="P:protein secretion"/>
    <property type="evidence" value="ECO:0007669"/>
    <property type="project" value="InterPro"/>
</dbReference>
<proteinExistence type="inferred from homology"/>
<dbReference type="GO" id="GO:0000272">
    <property type="term" value="P:polysaccharide catabolic process"/>
    <property type="evidence" value="ECO:0007669"/>
    <property type="project" value="InterPro"/>
</dbReference>
<keyword evidence="2 8" id="KW-0732">Signal</keyword>
<dbReference type="InterPro" id="IPR008965">
    <property type="entry name" value="CBM2/CBM3_carb-bd_dom_sf"/>
</dbReference>
<evidence type="ECO:0000256" key="8">
    <source>
        <dbReference type="SAM" id="SignalP"/>
    </source>
</evidence>
<dbReference type="AlphaFoldDB" id="A0AA96JY36"/>
<dbReference type="InterPro" id="IPR004846">
    <property type="entry name" value="T2SS/T3SS_dom"/>
</dbReference>
<evidence type="ECO:0000313" key="12">
    <source>
        <dbReference type="EMBL" id="WNM57104.1"/>
    </source>
</evidence>
<dbReference type="EMBL" id="CP116967">
    <property type="protein sequence ID" value="WNM57104.1"/>
    <property type="molecule type" value="Genomic_DNA"/>
</dbReference>
<evidence type="ECO:0000256" key="5">
    <source>
        <dbReference type="RuleBase" id="RU004003"/>
    </source>
</evidence>
<evidence type="ECO:0000313" key="13">
    <source>
        <dbReference type="Proteomes" id="UP001302719"/>
    </source>
</evidence>
<dbReference type="InterPro" id="IPR011990">
    <property type="entry name" value="TPR-like_helical_dom_sf"/>
</dbReference>